<dbReference type="InterPro" id="IPR036390">
    <property type="entry name" value="WH_DNA-bd_sf"/>
</dbReference>
<evidence type="ECO:0000256" key="3">
    <source>
        <dbReference type="ARBA" id="ARBA00023163"/>
    </source>
</evidence>
<evidence type="ECO:0000259" key="4">
    <source>
        <dbReference type="PROSITE" id="PS50995"/>
    </source>
</evidence>
<dbReference type="InterPro" id="IPR036388">
    <property type="entry name" value="WH-like_DNA-bd_sf"/>
</dbReference>
<dbReference type="AlphaFoldDB" id="A0A4U9W086"/>
<dbReference type="PROSITE" id="PS50995">
    <property type="entry name" value="HTH_MARR_2"/>
    <property type="match status" value="1"/>
</dbReference>
<dbReference type="InterPro" id="IPR000835">
    <property type="entry name" value="HTH_MarR-typ"/>
</dbReference>
<dbReference type="PANTHER" id="PTHR42756">
    <property type="entry name" value="TRANSCRIPTIONAL REGULATOR, MARR"/>
    <property type="match status" value="1"/>
</dbReference>
<dbReference type="GO" id="GO:0003700">
    <property type="term" value="F:DNA-binding transcription factor activity"/>
    <property type="evidence" value="ECO:0007669"/>
    <property type="project" value="InterPro"/>
</dbReference>
<dbReference type="Pfam" id="PF01047">
    <property type="entry name" value="MarR"/>
    <property type="match status" value="1"/>
</dbReference>
<gene>
    <name evidence="5" type="ORF">NCTC11429_03964</name>
</gene>
<dbReference type="EMBL" id="LR590484">
    <property type="protein sequence ID" value="VTR49844.1"/>
    <property type="molecule type" value="Genomic_DNA"/>
</dbReference>
<evidence type="ECO:0000256" key="2">
    <source>
        <dbReference type="ARBA" id="ARBA00023125"/>
    </source>
</evidence>
<dbReference type="RefSeq" id="WP_051607089.1">
    <property type="nucleotide sequence ID" value="NZ_CP158797.1"/>
</dbReference>
<feature type="domain" description="HTH marR-type" evidence="4">
    <location>
        <begin position="1"/>
        <end position="140"/>
    </location>
</feature>
<dbReference type="Gene3D" id="1.10.10.10">
    <property type="entry name" value="Winged helix-like DNA-binding domain superfamily/Winged helix DNA-binding domain"/>
    <property type="match status" value="1"/>
</dbReference>
<keyword evidence="1" id="KW-0805">Transcription regulation</keyword>
<protein>
    <submittedName>
        <fullName evidence="5">Predicted transcriptional regulator</fullName>
    </submittedName>
</protein>
<dbReference type="Proteomes" id="UP000308196">
    <property type="component" value="Chromosome"/>
</dbReference>
<dbReference type="PANTHER" id="PTHR42756:SF1">
    <property type="entry name" value="TRANSCRIPTIONAL REPRESSOR OF EMRAB OPERON"/>
    <property type="match status" value="1"/>
</dbReference>
<dbReference type="STRING" id="1123265.GCA_000686625_04188"/>
<reference evidence="5 6" key="1">
    <citation type="submission" date="2019-05" db="EMBL/GenBank/DDBJ databases">
        <authorList>
            <consortium name="Pathogen Informatics"/>
        </authorList>
    </citation>
    <scope>NUCLEOTIDE SEQUENCE [LARGE SCALE GENOMIC DNA]</scope>
    <source>
        <strain evidence="5 6">NCTC11429</strain>
    </source>
</reference>
<evidence type="ECO:0000313" key="5">
    <source>
        <dbReference type="EMBL" id="VTR49844.1"/>
    </source>
</evidence>
<proteinExistence type="predicted"/>
<keyword evidence="2" id="KW-0238">DNA-binding</keyword>
<sequence>MESYAAKVRRFNRFYVAHIGLINQNYFESDLSFTEVRLLYEIGERDNATAQFLSDKLHLDKGYLSRTIKSLIKKDLLRKEQSENDARTYFLCLTAGAQRLLNESHRKVENQIANMTAHLNADDKVLLVQCMETIQYLLNK</sequence>
<dbReference type="KEGG" id="stha:NCTC11429_03964"/>
<accession>A0A4U9W086</accession>
<organism evidence="5 6">
    <name type="scientific">Sphingobacterium thalpophilum</name>
    <dbReference type="NCBI Taxonomy" id="259"/>
    <lineage>
        <taxon>Bacteria</taxon>
        <taxon>Pseudomonadati</taxon>
        <taxon>Bacteroidota</taxon>
        <taxon>Sphingobacteriia</taxon>
        <taxon>Sphingobacteriales</taxon>
        <taxon>Sphingobacteriaceae</taxon>
        <taxon>Sphingobacterium</taxon>
    </lineage>
</organism>
<dbReference type="GO" id="GO:0003677">
    <property type="term" value="F:DNA binding"/>
    <property type="evidence" value="ECO:0007669"/>
    <property type="project" value="UniProtKB-KW"/>
</dbReference>
<dbReference type="SUPFAM" id="SSF46785">
    <property type="entry name" value="Winged helix' DNA-binding domain"/>
    <property type="match status" value="1"/>
</dbReference>
<dbReference type="SMART" id="SM00347">
    <property type="entry name" value="HTH_MARR"/>
    <property type="match status" value="1"/>
</dbReference>
<name>A0A4U9W086_9SPHI</name>
<dbReference type="GeneID" id="78464588"/>
<evidence type="ECO:0000313" key="6">
    <source>
        <dbReference type="Proteomes" id="UP000308196"/>
    </source>
</evidence>
<evidence type="ECO:0000256" key="1">
    <source>
        <dbReference type="ARBA" id="ARBA00023015"/>
    </source>
</evidence>
<keyword evidence="3" id="KW-0804">Transcription</keyword>